<dbReference type="RefSeq" id="WP_055060559.1">
    <property type="nucleotide sequence ID" value="NZ_CZBP01000039.1"/>
</dbReference>
<evidence type="ECO:0000313" key="1">
    <source>
        <dbReference type="EMBL" id="CUQ38184.1"/>
    </source>
</evidence>
<reference evidence="1 2" key="1">
    <citation type="submission" date="2015-09" db="EMBL/GenBank/DDBJ databases">
        <authorList>
            <consortium name="Pathogen Informatics"/>
        </authorList>
    </citation>
    <scope>NUCLEOTIDE SEQUENCE [LARGE SCALE GENOMIC DNA]</scope>
    <source>
        <strain evidence="1 2">2789STDY5834957</strain>
    </source>
</reference>
<accession>A0A174VTG0</accession>
<name>A0A174VTG0_9FIRM</name>
<protein>
    <submittedName>
        <fullName evidence="1">Uncharacterized protein</fullName>
    </submittedName>
</protein>
<organism evidence="1 2">
    <name type="scientific">Blautia obeum</name>
    <dbReference type="NCBI Taxonomy" id="40520"/>
    <lineage>
        <taxon>Bacteria</taxon>
        <taxon>Bacillati</taxon>
        <taxon>Bacillota</taxon>
        <taxon>Clostridia</taxon>
        <taxon>Lachnospirales</taxon>
        <taxon>Lachnospiraceae</taxon>
        <taxon>Blautia</taxon>
    </lineage>
</organism>
<proteinExistence type="predicted"/>
<dbReference type="AlphaFoldDB" id="A0A174VTG0"/>
<gene>
    <name evidence="1" type="ORF">ERS852569_03518</name>
</gene>
<sequence>MSSINEKIIINKMNKPELIGNIIDIFEDFLDDKGIIIPNPEKDEDPELDMESPANIYGEDYDSLSTSLENLLRSWSIAEPSEPVSELEVEVLWWWYYMCRIL</sequence>
<dbReference type="Proteomes" id="UP000095762">
    <property type="component" value="Unassembled WGS sequence"/>
</dbReference>
<dbReference type="EMBL" id="CZBP01000039">
    <property type="protein sequence ID" value="CUQ38184.1"/>
    <property type="molecule type" value="Genomic_DNA"/>
</dbReference>
<evidence type="ECO:0000313" key="2">
    <source>
        <dbReference type="Proteomes" id="UP000095762"/>
    </source>
</evidence>